<dbReference type="AlphaFoldDB" id="A0AAW2K7G8"/>
<evidence type="ECO:0000256" key="2">
    <source>
        <dbReference type="ARBA" id="ARBA00023098"/>
    </source>
</evidence>
<comment type="function">
    <text evidence="4">Lipolytic acyl hydrolase (LAH).</text>
</comment>
<feature type="short sequence motif" description="GXSXG" evidence="3">
    <location>
        <begin position="65"/>
        <end position="69"/>
    </location>
</feature>
<keyword evidence="2 3" id="KW-0443">Lipid metabolism</keyword>
<feature type="short sequence motif" description="DGA/G" evidence="3">
    <location>
        <begin position="215"/>
        <end position="217"/>
    </location>
</feature>
<reference evidence="6" key="2">
    <citation type="journal article" date="2024" name="Plant">
        <title>Genomic evolution and insights into agronomic trait innovations of Sesamum species.</title>
        <authorList>
            <person name="Miao H."/>
            <person name="Wang L."/>
            <person name="Qu L."/>
            <person name="Liu H."/>
            <person name="Sun Y."/>
            <person name="Le M."/>
            <person name="Wang Q."/>
            <person name="Wei S."/>
            <person name="Zheng Y."/>
            <person name="Lin W."/>
            <person name="Duan Y."/>
            <person name="Cao H."/>
            <person name="Xiong S."/>
            <person name="Wang X."/>
            <person name="Wei L."/>
            <person name="Li C."/>
            <person name="Ma Q."/>
            <person name="Ju M."/>
            <person name="Zhao R."/>
            <person name="Li G."/>
            <person name="Mu C."/>
            <person name="Tian Q."/>
            <person name="Mei H."/>
            <person name="Zhang T."/>
            <person name="Gao T."/>
            <person name="Zhang H."/>
        </authorList>
    </citation>
    <scope>NUCLEOTIDE SEQUENCE</scope>
    <source>
        <strain evidence="6">G01</strain>
    </source>
</reference>
<accession>A0AAW2K7G8</accession>
<protein>
    <recommendedName>
        <fullName evidence="4">Patatin</fullName>
        <ecNumber evidence="4">3.1.1.-</ecNumber>
    </recommendedName>
</protein>
<sequence length="402" mass="44343">MERSSSFSQPDHPLHHDRYITVLSIDGGGIKGIIPAVILDFLESQLQELDGKQTRLADYFDVIAGTSTGGLVTAMLTSPDENNRPLYAAKDIKPFYLDHCPKIFPQTHSWFPFGKELKSLLGPLYDGKYLHGILKEKLKNIKLSQSITNVVIPAFDIKRLQPVIFSTYEAKRSALLDAKFSDICISTSAAPTFFPGHEFATKDEKGNVREYNLIDGGVAANNPALIAISEVMKQVFDSNRELLGRRGVELPRLLIVSVGTGAARVDEKYNTKLAAKWASADMVDFHTSLLFQALVSEDNYLRIQDDTLCGIESSVDVATRENLDRLVTIGERLLKGPVSRVNFSTGLTEPIPNGGTNEDAITRYARLLSTERKLRQAKNIESRRPTTHAQLRIGGAVGLEGG</sequence>
<comment type="domain">
    <text evidence="4">The nitrogen atoms of the two glycine residues in the GGXR motif define the oxyanion hole, and stabilize the oxyanion that forms during the nucleophilic attack by the catalytic serine during substrate cleavage.</text>
</comment>
<keyword evidence="3 4" id="KW-0442">Lipid degradation</keyword>
<dbReference type="Pfam" id="PF01734">
    <property type="entry name" value="Patatin"/>
    <property type="match status" value="1"/>
</dbReference>
<feature type="domain" description="PNPLA" evidence="5">
    <location>
        <begin position="23"/>
        <end position="228"/>
    </location>
</feature>
<evidence type="ECO:0000259" key="5">
    <source>
        <dbReference type="PROSITE" id="PS51635"/>
    </source>
</evidence>
<feature type="active site" description="Proton acceptor" evidence="3">
    <location>
        <position position="215"/>
    </location>
</feature>
<name>A0AAW2K7G8_9LAMI</name>
<dbReference type="EMBL" id="JACGWK010000214">
    <property type="protein sequence ID" value="KAL0302806.1"/>
    <property type="molecule type" value="Genomic_DNA"/>
</dbReference>
<dbReference type="PANTHER" id="PTHR32176:SF121">
    <property type="entry name" value="PATATIN"/>
    <property type="match status" value="1"/>
</dbReference>
<reference evidence="6" key="1">
    <citation type="submission" date="2020-06" db="EMBL/GenBank/DDBJ databases">
        <authorList>
            <person name="Li T."/>
            <person name="Hu X."/>
            <person name="Zhang T."/>
            <person name="Song X."/>
            <person name="Zhang H."/>
            <person name="Dai N."/>
            <person name="Sheng W."/>
            <person name="Hou X."/>
            <person name="Wei L."/>
        </authorList>
    </citation>
    <scope>NUCLEOTIDE SEQUENCE</scope>
    <source>
        <strain evidence="6">G01</strain>
        <tissue evidence="6">Leaf</tissue>
    </source>
</reference>
<feature type="short sequence motif" description="GXGXXG" evidence="3">
    <location>
        <begin position="27"/>
        <end position="32"/>
    </location>
</feature>
<dbReference type="GO" id="GO:0047372">
    <property type="term" value="F:monoacylglycerol lipase activity"/>
    <property type="evidence" value="ECO:0007669"/>
    <property type="project" value="TreeGrafter"/>
</dbReference>
<comment type="similarity">
    <text evidence="1 4">Belongs to the patatin family.</text>
</comment>
<dbReference type="InterPro" id="IPR002641">
    <property type="entry name" value="PNPLA_dom"/>
</dbReference>
<comment type="caution">
    <text evidence="6">The sequence shown here is derived from an EMBL/GenBank/DDBJ whole genome shotgun (WGS) entry which is preliminary data.</text>
</comment>
<dbReference type="Gene3D" id="3.40.1090.10">
    <property type="entry name" value="Cytosolic phospholipase A2 catalytic domain"/>
    <property type="match status" value="1"/>
</dbReference>
<dbReference type="PANTHER" id="PTHR32176">
    <property type="entry name" value="XYLOSE ISOMERASE"/>
    <property type="match status" value="1"/>
</dbReference>
<evidence type="ECO:0000256" key="4">
    <source>
        <dbReference type="RuleBase" id="RU361262"/>
    </source>
</evidence>
<dbReference type="GO" id="GO:0004620">
    <property type="term" value="F:phospholipase activity"/>
    <property type="evidence" value="ECO:0007669"/>
    <property type="project" value="TreeGrafter"/>
</dbReference>
<dbReference type="EC" id="3.1.1.-" evidence="4"/>
<dbReference type="InterPro" id="IPR016035">
    <property type="entry name" value="Acyl_Trfase/lysoPLipase"/>
</dbReference>
<dbReference type="GO" id="GO:0016042">
    <property type="term" value="P:lipid catabolic process"/>
    <property type="evidence" value="ECO:0007669"/>
    <property type="project" value="UniProtKB-UniRule"/>
</dbReference>
<organism evidence="6">
    <name type="scientific">Sesamum angustifolium</name>
    <dbReference type="NCBI Taxonomy" id="2727405"/>
    <lineage>
        <taxon>Eukaryota</taxon>
        <taxon>Viridiplantae</taxon>
        <taxon>Streptophyta</taxon>
        <taxon>Embryophyta</taxon>
        <taxon>Tracheophyta</taxon>
        <taxon>Spermatophyta</taxon>
        <taxon>Magnoliopsida</taxon>
        <taxon>eudicotyledons</taxon>
        <taxon>Gunneridae</taxon>
        <taxon>Pentapetalae</taxon>
        <taxon>asterids</taxon>
        <taxon>lamiids</taxon>
        <taxon>Lamiales</taxon>
        <taxon>Pedaliaceae</taxon>
        <taxon>Sesamum</taxon>
    </lineage>
</organism>
<dbReference type="PROSITE" id="PS51635">
    <property type="entry name" value="PNPLA"/>
    <property type="match status" value="1"/>
</dbReference>
<feature type="active site" description="Nucleophile" evidence="3">
    <location>
        <position position="67"/>
    </location>
</feature>
<keyword evidence="3 4" id="KW-0378">Hydrolase</keyword>
<evidence type="ECO:0000313" key="6">
    <source>
        <dbReference type="EMBL" id="KAL0302806.1"/>
    </source>
</evidence>
<gene>
    <name evidence="6" type="ORF">Sangu_3077100</name>
</gene>
<dbReference type="SUPFAM" id="SSF52151">
    <property type="entry name" value="FabD/lysophospholipase-like"/>
    <property type="match status" value="1"/>
</dbReference>
<proteinExistence type="inferred from homology"/>
<evidence type="ECO:0000256" key="1">
    <source>
        <dbReference type="ARBA" id="ARBA00010240"/>
    </source>
</evidence>
<evidence type="ECO:0000256" key="3">
    <source>
        <dbReference type="PROSITE-ProRule" id="PRU01161"/>
    </source>
</evidence>